<evidence type="ECO:0000256" key="3">
    <source>
        <dbReference type="ARBA" id="ARBA00062323"/>
    </source>
</evidence>
<dbReference type="FunFam" id="3.40.50.300:FF:000285">
    <property type="entry name" value="Sporulation initiation inhibitor Soj"/>
    <property type="match status" value="1"/>
</dbReference>
<comment type="subunit">
    <text evidence="3">Dimerizes in the presence of ATP but not ADP; ATP-binding is required for double-stranded (ds)DNA-binding. Interacts with DnaA.</text>
</comment>
<protein>
    <recommendedName>
        <fullName evidence="4">Sporulation initiation inhibitor protein Soj</fullName>
    </recommendedName>
</protein>
<evidence type="ECO:0000313" key="6">
    <source>
        <dbReference type="EMBL" id="MQN01139.1"/>
    </source>
</evidence>
<dbReference type="EMBL" id="VOGC01000003">
    <property type="protein sequence ID" value="MQN01139.1"/>
    <property type="molecule type" value="Genomic_DNA"/>
</dbReference>
<evidence type="ECO:0000256" key="4">
    <source>
        <dbReference type="ARBA" id="ARBA00071824"/>
    </source>
</evidence>
<sequence length="258" mass="28588">MTKMITIAIANQKGGVAKTTTALCLANGLQECGYNVLMIDMDPQCNTSSTYRAVQQDTATLYDFLHEECSIEEAIQTTESGDIISGDNHLAGIEGEFAAHIKNYSLLRKALKKIDDKYDFAIIDTPPNIGFYMTSALVAASGVIIPLKAEKFAIDGLAQIISNINDAKDVNPDLEIYGVLLTVYDKRTALDSLVHDQLPEIGKEQGFKVFNTSIRTCQQIKEAQSRQVRLFDEYPNCNAAIDYANLIKELLEEVRHEK</sequence>
<proteinExistence type="inferred from homology"/>
<gene>
    <name evidence="6" type="ORF">FRC54_04195</name>
</gene>
<dbReference type="PANTHER" id="PTHR13696">
    <property type="entry name" value="P-LOOP CONTAINING NUCLEOSIDE TRIPHOSPHATE HYDROLASE"/>
    <property type="match status" value="1"/>
</dbReference>
<reference evidence="6" key="1">
    <citation type="journal article" date="2020" name="Appl. Environ. Microbiol.">
        <title>Medium-Chain Fatty Acid Synthesis by 'Candidatus Weimeria bifida' gen. nov., sp. nov., and 'Candidatus Pseudoramibacter fermentans' sp. nov.</title>
        <authorList>
            <person name="Scarborough M.J."/>
            <person name="Myers K.S."/>
            <person name="Donohue T.J."/>
            <person name="Noguera D.R."/>
        </authorList>
    </citation>
    <scope>NUCLEOTIDE SEQUENCE</scope>
    <source>
        <strain evidence="6">LCO1.1</strain>
    </source>
</reference>
<evidence type="ECO:0000313" key="7">
    <source>
        <dbReference type="Proteomes" id="UP000460257"/>
    </source>
</evidence>
<accession>A0A6N7IY08</accession>
<keyword evidence="7" id="KW-1185">Reference proteome</keyword>
<comment type="similarity">
    <text evidence="1">Belongs to the ParA family.</text>
</comment>
<name>A0A6N7IY08_9FIRM</name>
<dbReference type="PANTHER" id="PTHR13696:SF52">
    <property type="entry name" value="PARA FAMILY PROTEIN CT_582"/>
    <property type="match status" value="1"/>
</dbReference>
<organism evidence="6 7">
    <name type="scientific">Candidatus Weimeria bifida</name>
    <dbReference type="NCBI Taxonomy" id="2599074"/>
    <lineage>
        <taxon>Bacteria</taxon>
        <taxon>Bacillati</taxon>
        <taxon>Bacillota</taxon>
        <taxon>Clostridia</taxon>
        <taxon>Lachnospirales</taxon>
        <taxon>Lachnospiraceae</taxon>
        <taxon>Candidatus Weimeria</taxon>
    </lineage>
</organism>
<evidence type="ECO:0000259" key="5">
    <source>
        <dbReference type="Pfam" id="PF13614"/>
    </source>
</evidence>
<dbReference type="Proteomes" id="UP000460257">
    <property type="component" value="Unassembled WGS sequence"/>
</dbReference>
<comment type="catalytic activity">
    <reaction evidence="2">
        <text>ATP + H2O = ADP + phosphate + H(+)</text>
        <dbReference type="Rhea" id="RHEA:13065"/>
        <dbReference type="ChEBI" id="CHEBI:15377"/>
        <dbReference type="ChEBI" id="CHEBI:15378"/>
        <dbReference type="ChEBI" id="CHEBI:30616"/>
        <dbReference type="ChEBI" id="CHEBI:43474"/>
        <dbReference type="ChEBI" id="CHEBI:456216"/>
    </reaction>
</comment>
<dbReference type="InterPro" id="IPR050678">
    <property type="entry name" value="DNA_Partitioning_ATPase"/>
</dbReference>
<dbReference type="AlphaFoldDB" id="A0A6N7IY08"/>
<dbReference type="CDD" id="cd02042">
    <property type="entry name" value="ParAB_family"/>
    <property type="match status" value="1"/>
</dbReference>
<evidence type="ECO:0000256" key="2">
    <source>
        <dbReference type="ARBA" id="ARBA00049360"/>
    </source>
</evidence>
<comment type="caution">
    <text evidence="6">The sequence shown here is derived from an EMBL/GenBank/DDBJ whole genome shotgun (WGS) entry which is preliminary data.</text>
</comment>
<feature type="domain" description="AAA" evidence="5">
    <location>
        <begin position="6"/>
        <end position="176"/>
    </location>
</feature>
<dbReference type="InterPro" id="IPR025669">
    <property type="entry name" value="AAA_dom"/>
</dbReference>
<dbReference type="Gene3D" id="3.40.50.300">
    <property type="entry name" value="P-loop containing nucleotide triphosphate hydrolases"/>
    <property type="match status" value="1"/>
</dbReference>
<dbReference type="InterPro" id="IPR027417">
    <property type="entry name" value="P-loop_NTPase"/>
</dbReference>
<dbReference type="Pfam" id="PF13614">
    <property type="entry name" value="AAA_31"/>
    <property type="match status" value="1"/>
</dbReference>
<evidence type="ECO:0000256" key="1">
    <source>
        <dbReference type="ARBA" id="ARBA00006976"/>
    </source>
</evidence>
<dbReference type="PIRSF" id="PIRSF009320">
    <property type="entry name" value="Nuc_binding_HP_1000"/>
    <property type="match status" value="1"/>
</dbReference>
<dbReference type="SUPFAM" id="SSF52540">
    <property type="entry name" value="P-loop containing nucleoside triphosphate hydrolases"/>
    <property type="match status" value="1"/>
</dbReference>